<evidence type="ECO:0000256" key="8">
    <source>
        <dbReference type="ARBA" id="ARBA00064779"/>
    </source>
</evidence>
<dbReference type="GO" id="GO:0000213">
    <property type="term" value="F:tRNA-intron lyase activity"/>
    <property type="evidence" value="ECO:0007669"/>
    <property type="project" value="UniProtKB-UniRule"/>
</dbReference>
<evidence type="ECO:0000256" key="6">
    <source>
        <dbReference type="ARBA" id="ARBA00023239"/>
    </source>
</evidence>
<feature type="domain" description="TSEN34 N-terminal" evidence="14">
    <location>
        <begin position="12"/>
        <end position="66"/>
    </location>
</feature>
<dbReference type="SUPFAM" id="SSF53032">
    <property type="entry name" value="tRNA-intron endonuclease catalytic domain-like"/>
    <property type="match status" value="1"/>
</dbReference>
<dbReference type="Proteomes" id="UP000235965">
    <property type="component" value="Unassembled WGS sequence"/>
</dbReference>
<keyword evidence="4" id="KW-0507">mRNA processing</keyword>
<dbReference type="NCBIfam" id="TIGR00324">
    <property type="entry name" value="endA"/>
    <property type="match status" value="1"/>
</dbReference>
<dbReference type="InterPro" id="IPR011856">
    <property type="entry name" value="tRNA_endonuc-like_dom_sf"/>
</dbReference>
<organism evidence="15 16">
    <name type="scientific">Cryptotermes secundus</name>
    <dbReference type="NCBI Taxonomy" id="105785"/>
    <lineage>
        <taxon>Eukaryota</taxon>
        <taxon>Metazoa</taxon>
        <taxon>Ecdysozoa</taxon>
        <taxon>Arthropoda</taxon>
        <taxon>Hexapoda</taxon>
        <taxon>Insecta</taxon>
        <taxon>Pterygota</taxon>
        <taxon>Neoptera</taxon>
        <taxon>Polyneoptera</taxon>
        <taxon>Dictyoptera</taxon>
        <taxon>Blattodea</taxon>
        <taxon>Blattoidea</taxon>
        <taxon>Termitoidae</taxon>
        <taxon>Kalotermitidae</taxon>
        <taxon>Cryptotermitinae</taxon>
        <taxon>Cryptotermes</taxon>
    </lineage>
</organism>
<comment type="subunit">
    <text evidence="8">tRNA splicing endonuclease is a heterotetramer composed of TSEN2, TSEN15, TSEN34/LENG5 and TSEN54. tRNA splicing endonuclease complex also contains proteins of the pre-mRNA 3'-end processing machinery such as CLP1, CPSF1, CPSF4 and CSTF2.</text>
</comment>
<dbReference type="GO" id="GO:0003676">
    <property type="term" value="F:nucleic acid binding"/>
    <property type="evidence" value="ECO:0007669"/>
    <property type="project" value="InterPro"/>
</dbReference>
<feature type="domain" description="tRNA intron endonuclease catalytic" evidence="13">
    <location>
        <begin position="206"/>
        <end position="285"/>
    </location>
</feature>
<dbReference type="EC" id="4.6.1.16" evidence="3 10"/>
<evidence type="ECO:0000313" key="16">
    <source>
        <dbReference type="Proteomes" id="UP000235965"/>
    </source>
</evidence>
<dbReference type="Pfam" id="PF01974">
    <property type="entry name" value="tRNA_int_endo"/>
    <property type="match status" value="1"/>
</dbReference>
<dbReference type="InterPro" id="IPR006677">
    <property type="entry name" value="tRNA_intron_Endonuc_cat-like"/>
</dbReference>
<dbReference type="EMBL" id="NEVH01006578">
    <property type="protein sequence ID" value="PNF37705.1"/>
    <property type="molecule type" value="Genomic_DNA"/>
</dbReference>
<keyword evidence="16" id="KW-1185">Reference proteome</keyword>
<evidence type="ECO:0000256" key="5">
    <source>
        <dbReference type="ARBA" id="ARBA00022694"/>
    </source>
</evidence>
<feature type="active site" evidence="11">
    <location>
        <position position="234"/>
    </location>
</feature>
<evidence type="ECO:0000256" key="11">
    <source>
        <dbReference type="PIRSR" id="PIRSR017250-50"/>
    </source>
</evidence>
<dbReference type="InterPro" id="IPR059049">
    <property type="entry name" value="TSEN34_N"/>
</dbReference>
<accession>A0A2J7RA46</accession>
<proteinExistence type="inferred from homology"/>
<feature type="active site" evidence="11">
    <location>
        <position position="273"/>
    </location>
</feature>
<dbReference type="Pfam" id="PF26577">
    <property type="entry name" value="TSEN34_N"/>
    <property type="match status" value="1"/>
</dbReference>
<comment type="subcellular location">
    <subcellularLocation>
        <location evidence="1">Nucleus</location>
        <location evidence="1">Nucleolus</location>
    </subcellularLocation>
</comment>
<evidence type="ECO:0000313" key="15">
    <source>
        <dbReference type="EMBL" id="PNF37705.1"/>
    </source>
</evidence>
<keyword evidence="6 10" id="KW-0456">Lyase</keyword>
<feature type="region of interest" description="Disordered" evidence="12">
    <location>
        <begin position="124"/>
        <end position="147"/>
    </location>
</feature>
<comment type="similarity">
    <text evidence="2 10">Belongs to the tRNA-intron endonuclease family.</text>
</comment>
<evidence type="ECO:0000256" key="7">
    <source>
        <dbReference type="ARBA" id="ARBA00023242"/>
    </source>
</evidence>
<comment type="caution">
    <text evidence="15">The sequence shown here is derived from an EMBL/GenBank/DDBJ whole genome shotgun (WGS) entry which is preliminary data.</text>
</comment>
<keyword evidence="15" id="KW-0378">Hydrolase</keyword>
<dbReference type="OrthoDB" id="48041at2759"/>
<dbReference type="PIRSF" id="PIRSF017250">
    <property type="entry name" value="tRNA_splic_SEN34"/>
    <property type="match status" value="1"/>
</dbReference>
<evidence type="ECO:0000256" key="1">
    <source>
        <dbReference type="ARBA" id="ARBA00004604"/>
    </source>
</evidence>
<dbReference type="GO" id="GO:0000214">
    <property type="term" value="C:tRNA-intron endonuclease complex"/>
    <property type="evidence" value="ECO:0007669"/>
    <property type="project" value="UniProtKB-UniRule"/>
</dbReference>
<evidence type="ECO:0000256" key="12">
    <source>
        <dbReference type="SAM" id="MobiDB-lite"/>
    </source>
</evidence>
<name>A0A2J7RA46_9NEOP</name>
<gene>
    <name evidence="15" type="primary">TSEN34_1</name>
    <name evidence="15" type="ORF">B7P43_G11461</name>
</gene>
<evidence type="ECO:0000259" key="14">
    <source>
        <dbReference type="Pfam" id="PF26577"/>
    </source>
</evidence>
<dbReference type="AlphaFoldDB" id="A0A2J7RA46"/>
<evidence type="ECO:0000256" key="3">
    <source>
        <dbReference type="ARBA" id="ARBA00012573"/>
    </source>
</evidence>
<comment type="function">
    <text evidence="10">Constitutes one of the two catalytic subunit of the tRNA-splicing endonuclease complex, a complex responsible for identification and cleavage of the splice sites in pre-tRNA. It cleaves pre-tRNA at the 5'- and 3'-splice sites to release the intron. The products are an intron and two tRNA half-molecules bearing 2',3'-cyclic phosphate and 5'-OH termini. There are no conserved sequences at the splice sites, but the intron is invariably located at the same site in the gene, placing the splice sites an invariant distance from the constant structural features of the tRNA body.</text>
</comment>
<dbReference type="Gene3D" id="3.40.1350.10">
    <property type="match status" value="1"/>
</dbReference>
<keyword evidence="15" id="KW-0255">Endonuclease</keyword>
<reference evidence="15 16" key="1">
    <citation type="submission" date="2017-12" db="EMBL/GenBank/DDBJ databases">
        <title>Hemimetabolous genomes reveal molecular basis of termite eusociality.</title>
        <authorList>
            <person name="Harrison M.C."/>
            <person name="Jongepier E."/>
            <person name="Robertson H.M."/>
            <person name="Arning N."/>
            <person name="Bitard-Feildel T."/>
            <person name="Chao H."/>
            <person name="Childers C.P."/>
            <person name="Dinh H."/>
            <person name="Doddapaneni H."/>
            <person name="Dugan S."/>
            <person name="Gowin J."/>
            <person name="Greiner C."/>
            <person name="Han Y."/>
            <person name="Hu H."/>
            <person name="Hughes D.S.T."/>
            <person name="Huylmans A.-K."/>
            <person name="Kemena C."/>
            <person name="Kremer L.P.M."/>
            <person name="Lee S.L."/>
            <person name="Lopez-Ezquerra A."/>
            <person name="Mallet L."/>
            <person name="Monroy-Kuhn J.M."/>
            <person name="Moser A."/>
            <person name="Murali S.C."/>
            <person name="Muzny D.M."/>
            <person name="Otani S."/>
            <person name="Piulachs M.-D."/>
            <person name="Poelchau M."/>
            <person name="Qu J."/>
            <person name="Schaub F."/>
            <person name="Wada-Katsumata A."/>
            <person name="Worley K.C."/>
            <person name="Xie Q."/>
            <person name="Ylla G."/>
            <person name="Poulsen M."/>
            <person name="Gibbs R.A."/>
            <person name="Schal C."/>
            <person name="Richards S."/>
            <person name="Belles X."/>
            <person name="Korb J."/>
            <person name="Bornberg-Bauer E."/>
        </authorList>
    </citation>
    <scope>NUCLEOTIDE SEQUENCE [LARGE SCALE GENOMIC DNA]</scope>
    <source>
        <tissue evidence="15">Whole body</tissue>
    </source>
</reference>
<dbReference type="InterPro" id="IPR036167">
    <property type="entry name" value="tRNA_intron_Endo_cat-like_sf"/>
</dbReference>
<protein>
    <recommendedName>
        <fullName evidence="9 10">tRNA-splicing endonuclease subunit Sen34</fullName>
        <ecNumber evidence="3 10">4.6.1.16</ecNumber>
    </recommendedName>
</protein>
<dbReference type="PANTHER" id="PTHR13070">
    <property type="entry name" value="TRNA-SPLICING ENDONUCLEASE SUBUNIT SEN34-RELATED"/>
    <property type="match status" value="1"/>
</dbReference>
<evidence type="ECO:0000256" key="9">
    <source>
        <dbReference type="ARBA" id="ARBA00070870"/>
    </source>
</evidence>
<dbReference type="GO" id="GO:0005730">
    <property type="term" value="C:nucleolus"/>
    <property type="evidence" value="ECO:0007669"/>
    <property type="project" value="UniProtKB-SubCell"/>
</dbReference>
<dbReference type="GO" id="GO:0006397">
    <property type="term" value="P:mRNA processing"/>
    <property type="evidence" value="ECO:0007669"/>
    <property type="project" value="UniProtKB-KW"/>
</dbReference>
<evidence type="ECO:0000256" key="10">
    <source>
        <dbReference type="PIRNR" id="PIRNR017250"/>
    </source>
</evidence>
<sequence>MSVPRCRTCGQLENWQKLREEYRIVGALIGCLAHLPRQDSFLGLPMVLLPEEVTLLHEQKLVRLVSYSFPSYASSNAVRQKFQEYRKTMYMQQVECFKEERKRQVTSMIDHIVEGKRRKLLGLGHKRKKAHNENESSVQDQSQSKNYEMDTDHIDREALLRDELDKIKCMDENSTLVQTFTASVWLYEEDATPVEWQYPVTSTETLRYKTFKDLWEKGYYITGGQKFGADFLVYPGDPIKFHAQFLVVCTDSNEALPATDLVALGRLGTSVRKTVVLSSLSDDGNTVLYQSLKWNATF</sequence>
<dbReference type="CDD" id="cd22363">
    <property type="entry name" value="tRNA-intron_lyase_C"/>
    <property type="match status" value="1"/>
</dbReference>
<dbReference type="PANTHER" id="PTHR13070:SF0">
    <property type="entry name" value="TRNA-SPLICING ENDONUCLEASE SUBUNIT SEN34"/>
    <property type="match status" value="1"/>
</dbReference>
<keyword evidence="7" id="KW-0539">Nucleus</keyword>
<dbReference type="FunFam" id="3.40.1350.10:FF:000002">
    <property type="entry name" value="tRNA-splicing endonuclease subunit Sen34"/>
    <property type="match status" value="1"/>
</dbReference>
<dbReference type="InterPro" id="IPR016690">
    <property type="entry name" value="TSEN34"/>
</dbReference>
<feature type="active site" evidence="11">
    <location>
        <position position="242"/>
    </location>
</feature>
<feature type="compositionally biased region" description="Polar residues" evidence="12">
    <location>
        <begin position="135"/>
        <end position="146"/>
    </location>
</feature>
<keyword evidence="15" id="KW-0540">Nuclease</keyword>
<evidence type="ECO:0000256" key="4">
    <source>
        <dbReference type="ARBA" id="ARBA00022664"/>
    </source>
</evidence>
<evidence type="ECO:0000259" key="13">
    <source>
        <dbReference type="Pfam" id="PF01974"/>
    </source>
</evidence>
<dbReference type="GO" id="GO:0000379">
    <property type="term" value="P:tRNA-type intron splice site recognition and cleavage"/>
    <property type="evidence" value="ECO:0007669"/>
    <property type="project" value="UniProtKB-UniRule"/>
</dbReference>
<evidence type="ECO:0000256" key="2">
    <source>
        <dbReference type="ARBA" id="ARBA00008078"/>
    </source>
</evidence>
<dbReference type="InterPro" id="IPR006676">
    <property type="entry name" value="tRNA_splic"/>
</dbReference>
<keyword evidence="5 10" id="KW-0819">tRNA processing</keyword>